<keyword evidence="6" id="KW-0503">Monooxygenase</keyword>
<evidence type="ECO:0000256" key="3">
    <source>
        <dbReference type="ARBA" id="ARBA00022827"/>
    </source>
</evidence>
<evidence type="ECO:0000313" key="6">
    <source>
        <dbReference type="EMBL" id="MFC4064180.1"/>
    </source>
</evidence>
<accession>A0ABV8IM66</accession>
<sequence length="460" mass="49391">MFTESKFTVIVGAGPTGLTLARQLARHGVPFRIVERSPDPFTGSRGKGLQPRTLEVLDDLGLAGRFRAAGSDYPALLAHLPGGGTHEFRLDETHAPTPAVPWPNMLMLPQWRTCELLADGVPVEFGTGLTGLTPIDGGVRITLDSGETVDARHVVGADGGRSTVRKLAGIGFEGETHEDERMLIADVRLTGLGSDHWHVWPGEGRAFRLGLCPLPGGDWFQLTAPPSPLSPAALVAAVDPSITVTEVGWTSEYRASMRMASRFRSGDVFLAGDAAHVHSPAGGQGLNTGIQDAYNLGWKIATGSPAVLDTYEEERLPVAASVLGISTRLHDRHVAGDDDAMRRDDPVLRQLSLNYRGASLSAEHRPSPGPVRAGDRAPDAPLNAGDRLFDRLRGPHATLLTFGWTETLPDLPIPVHHVPEAAPIYETTGPTLLLIRPDNYIGCATHEVADILTYLRRLSL</sequence>
<evidence type="ECO:0000256" key="2">
    <source>
        <dbReference type="ARBA" id="ARBA00022630"/>
    </source>
</evidence>
<dbReference type="EMBL" id="JBHSBL010000005">
    <property type="protein sequence ID" value="MFC4064180.1"/>
    <property type="molecule type" value="Genomic_DNA"/>
</dbReference>
<dbReference type="Pfam" id="PF01494">
    <property type="entry name" value="FAD_binding_3"/>
    <property type="match status" value="1"/>
</dbReference>
<proteinExistence type="predicted"/>
<keyword evidence="3" id="KW-0274">FAD</keyword>
<protein>
    <submittedName>
        <fullName evidence="6">FAD-dependent monooxygenase</fullName>
    </submittedName>
</protein>
<name>A0ABV8IM66_9ACTN</name>
<keyword evidence="7" id="KW-1185">Reference proteome</keyword>
<organism evidence="6 7">
    <name type="scientific">Actinoplanes subglobosus</name>
    <dbReference type="NCBI Taxonomy" id="1547892"/>
    <lineage>
        <taxon>Bacteria</taxon>
        <taxon>Bacillati</taxon>
        <taxon>Actinomycetota</taxon>
        <taxon>Actinomycetes</taxon>
        <taxon>Micromonosporales</taxon>
        <taxon>Micromonosporaceae</taxon>
        <taxon>Actinoplanes</taxon>
    </lineage>
</organism>
<gene>
    <name evidence="6" type="ORF">ACFO0C_04510</name>
</gene>
<dbReference type="GO" id="GO:0004497">
    <property type="term" value="F:monooxygenase activity"/>
    <property type="evidence" value="ECO:0007669"/>
    <property type="project" value="UniProtKB-KW"/>
</dbReference>
<comment type="caution">
    <text evidence="6">The sequence shown here is derived from an EMBL/GenBank/DDBJ whole genome shotgun (WGS) entry which is preliminary data.</text>
</comment>
<evidence type="ECO:0000313" key="7">
    <source>
        <dbReference type="Proteomes" id="UP001595867"/>
    </source>
</evidence>
<dbReference type="InterPro" id="IPR002938">
    <property type="entry name" value="FAD-bd"/>
</dbReference>
<dbReference type="InterPro" id="IPR036188">
    <property type="entry name" value="FAD/NAD-bd_sf"/>
</dbReference>
<dbReference type="SUPFAM" id="SSF51905">
    <property type="entry name" value="FAD/NAD(P)-binding domain"/>
    <property type="match status" value="1"/>
</dbReference>
<dbReference type="RefSeq" id="WP_378065217.1">
    <property type="nucleotide sequence ID" value="NZ_JBHSBL010000005.1"/>
</dbReference>
<dbReference type="PANTHER" id="PTHR43004:SF19">
    <property type="entry name" value="BINDING MONOOXYGENASE, PUTATIVE (JCVI)-RELATED"/>
    <property type="match status" value="1"/>
</dbReference>
<comment type="cofactor">
    <cofactor evidence="1">
        <name>FAD</name>
        <dbReference type="ChEBI" id="CHEBI:57692"/>
    </cofactor>
</comment>
<feature type="domain" description="FAD-binding" evidence="5">
    <location>
        <begin position="9"/>
        <end position="323"/>
    </location>
</feature>
<keyword evidence="6" id="KW-0560">Oxidoreductase</keyword>
<dbReference type="Proteomes" id="UP001595867">
    <property type="component" value="Unassembled WGS sequence"/>
</dbReference>
<feature type="region of interest" description="Disordered" evidence="4">
    <location>
        <begin position="359"/>
        <end position="387"/>
    </location>
</feature>
<dbReference type="Gene3D" id="3.30.70.2450">
    <property type="match status" value="1"/>
</dbReference>
<evidence type="ECO:0000256" key="4">
    <source>
        <dbReference type="SAM" id="MobiDB-lite"/>
    </source>
</evidence>
<dbReference type="PANTHER" id="PTHR43004">
    <property type="entry name" value="TRK SYSTEM POTASSIUM UPTAKE PROTEIN"/>
    <property type="match status" value="1"/>
</dbReference>
<dbReference type="Gene3D" id="3.40.30.120">
    <property type="match status" value="1"/>
</dbReference>
<evidence type="ECO:0000259" key="5">
    <source>
        <dbReference type="Pfam" id="PF01494"/>
    </source>
</evidence>
<keyword evidence="2" id="KW-0285">Flavoprotein</keyword>
<dbReference type="Gene3D" id="3.50.50.60">
    <property type="entry name" value="FAD/NAD(P)-binding domain"/>
    <property type="match status" value="1"/>
</dbReference>
<dbReference type="InterPro" id="IPR050641">
    <property type="entry name" value="RIFMO-like"/>
</dbReference>
<evidence type="ECO:0000256" key="1">
    <source>
        <dbReference type="ARBA" id="ARBA00001974"/>
    </source>
</evidence>
<reference evidence="7" key="1">
    <citation type="journal article" date="2019" name="Int. J. Syst. Evol. Microbiol.">
        <title>The Global Catalogue of Microorganisms (GCM) 10K type strain sequencing project: providing services to taxonomists for standard genome sequencing and annotation.</title>
        <authorList>
            <consortium name="The Broad Institute Genomics Platform"/>
            <consortium name="The Broad Institute Genome Sequencing Center for Infectious Disease"/>
            <person name="Wu L."/>
            <person name="Ma J."/>
        </authorList>
    </citation>
    <scope>NUCLEOTIDE SEQUENCE [LARGE SCALE GENOMIC DNA]</scope>
    <source>
        <strain evidence="7">TBRC 5832</strain>
    </source>
</reference>
<dbReference type="PRINTS" id="PR00420">
    <property type="entry name" value="RNGMNOXGNASE"/>
</dbReference>
<dbReference type="NCBIfam" id="NF004832">
    <property type="entry name" value="PRK06184.1"/>
    <property type="match status" value="1"/>
</dbReference>